<dbReference type="PANTHER" id="PTHR42982:SF1">
    <property type="entry name" value="SEC-INDEPENDENT PROTEIN TRANSLOCASE PROTEIN TATA"/>
    <property type="match status" value="1"/>
</dbReference>
<evidence type="ECO:0000256" key="4">
    <source>
        <dbReference type="ARBA" id="ARBA00022927"/>
    </source>
</evidence>
<keyword evidence="7 8" id="KW-0472">Membrane</keyword>
<organism evidence="9 10">
    <name type="scientific">Bowmanella dokdonensis</name>
    <dbReference type="NCBI Taxonomy" id="751969"/>
    <lineage>
        <taxon>Bacteria</taxon>
        <taxon>Pseudomonadati</taxon>
        <taxon>Pseudomonadota</taxon>
        <taxon>Gammaproteobacteria</taxon>
        <taxon>Alteromonadales</taxon>
        <taxon>Alteromonadaceae</taxon>
        <taxon>Bowmanella</taxon>
    </lineage>
</organism>
<keyword evidence="10" id="KW-1185">Reference proteome</keyword>
<dbReference type="PANTHER" id="PTHR42982">
    <property type="entry name" value="SEC-INDEPENDENT PROTEIN TRANSLOCASE PROTEIN TATA"/>
    <property type="match status" value="1"/>
</dbReference>
<evidence type="ECO:0000256" key="3">
    <source>
        <dbReference type="ARBA" id="ARBA00022692"/>
    </source>
</evidence>
<gene>
    <name evidence="9" type="ORF">J0A66_20500</name>
</gene>
<evidence type="ECO:0000313" key="9">
    <source>
        <dbReference type="EMBL" id="MBN7827623.1"/>
    </source>
</evidence>
<keyword evidence="3 8" id="KW-0812">Transmembrane</keyword>
<comment type="subcellular location">
    <subcellularLocation>
        <location evidence="1">Membrane</location>
        <topology evidence="1">Single-pass membrane protein</topology>
    </subcellularLocation>
</comment>
<evidence type="ECO:0000256" key="5">
    <source>
        <dbReference type="ARBA" id="ARBA00022989"/>
    </source>
</evidence>
<name>A0A939IPN3_9ALTE</name>
<reference evidence="9" key="1">
    <citation type="submission" date="2021-03" db="EMBL/GenBank/DDBJ databases">
        <title>novel species isolated from a fishpond in China.</title>
        <authorList>
            <person name="Lu H."/>
            <person name="Cai Z."/>
        </authorList>
    </citation>
    <scope>NUCLEOTIDE SEQUENCE</scope>
    <source>
        <strain evidence="9">JCM 30855</strain>
    </source>
</reference>
<dbReference type="GO" id="GO:0016020">
    <property type="term" value="C:membrane"/>
    <property type="evidence" value="ECO:0007669"/>
    <property type="project" value="UniProtKB-ARBA"/>
</dbReference>
<sequence length="59" mass="6413">MTGISVWQIIIILLIGLLLFGSSRLRSLRKETGLAVKGFRQLLAGQKNADGSQTRKSGN</sequence>
<dbReference type="EMBL" id="JAFKCV010000021">
    <property type="protein sequence ID" value="MBN7827623.1"/>
    <property type="molecule type" value="Genomic_DNA"/>
</dbReference>
<keyword evidence="2" id="KW-0813">Transport</keyword>
<dbReference type="RefSeq" id="WP_206575732.1">
    <property type="nucleotide sequence ID" value="NZ_JAFKCV010000021.1"/>
</dbReference>
<comment type="caution">
    <text evidence="9">The sequence shown here is derived from an EMBL/GenBank/DDBJ whole genome shotgun (WGS) entry which is preliminary data.</text>
</comment>
<evidence type="ECO:0000256" key="8">
    <source>
        <dbReference type="SAM" id="Phobius"/>
    </source>
</evidence>
<accession>A0A939IPN3</accession>
<dbReference type="GO" id="GO:0015031">
    <property type="term" value="P:protein transport"/>
    <property type="evidence" value="ECO:0007669"/>
    <property type="project" value="UniProtKB-KW"/>
</dbReference>
<keyword evidence="6" id="KW-0811">Translocation</keyword>
<evidence type="ECO:0000256" key="6">
    <source>
        <dbReference type="ARBA" id="ARBA00023010"/>
    </source>
</evidence>
<evidence type="ECO:0000313" key="10">
    <source>
        <dbReference type="Proteomes" id="UP000664654"/>
    </source>
</evidence>
<dbReference type="Gene3D" id="1.20.5.3310">
    <property type="match status" value="1"/>
</dbReference>
<evidence type="ECO:0000256" key="7">
    <source>
        <dbReference type="ARBA" id="ARBA00023136"/>
    </source>
</evidence>
<proteinExistence type="predicted"/>
<evidence type="ECO:0000256" key="1">
    <source>
        <dbReference type="ARBA" id="ARBA00004167"/>
    </source>
</evidence>
<evidence type="ECO:0000256" key="2">
    <source>
        <dbReference type="ARBA" id="ARBA00022448"/>
    </source>
</evidence>
<protein>
    <submittedName>
        <fullName evidence="9">Twin-arginine translocase TatA/TatE family subunit</fullName>
    </submittedName>
</protein>
<feature type="transmembrane region" description="Helical" evidence="8">
    <location>
        <begin position="6"/>
        <end position="25"/>
    </location>
</feature>
<dbReference type="InterPro" id="IPR003369">
    <property type="entry name" value="TatA/B/E"/>
</dbReference>
<dbReference type="Proteomes" id="UP000664654">
    <property type="component" value="Unassembled WGS sequence"/>
</dbReference>
<keyword evidence="4" id="KW-0653">Protein transport</keyword>
<dbReference type="AlphaFoldDB" id="A0A939IPN3"/>
<dbReference type="Pfam" id="PF02416">
    <property type="entry name" value="TatA_B_E"/>
    <property type="match status" value="1"/>
</dbReference>
<keyword evidence="5 8" id="KW-1133">Transmembrane helix</keyword>